<keyword evidence="1" id="KW-1133">Transmembrane helix</keyword>
<accession>A0A8C0I746</accession>
<protein>
    <submittedName>
        <fullName evidence="2">Uncharacterized protein</fullName>
    </submittedName>
</protein>
<dbReference type="AlphaFoldDB" id="A0A8C0I746"/>
<keyword evidence="1" id="KW-0812">Transmembrane</keyword>
<feature type="transmembrane region" description="Helical" evidence="1">
    <location>
        <begin position="21"/>
        <end position="47"/>
    </location>
</feature>
<keyword evidence="1" id="KW-0472">Membrane</keyword>
<name>A0A8C0I746_BALMU</name>
<feature type="transmembrane region" description="Helical" evidence="1">
    <location>
        <begin position="53"/>
        <end position="80"/>
    </location>
</feature>
<sequence length="127" mass="13472">MRCQLHSRNPENGFLCCVSHSASVFLTAPVLGSLLALGFLLAAATLLNKWQGLSALVSFTISITAAFSLPPCCLHFYVIFHNVAEFLKQGDSAEVTTAHRMEVGNSDCDSGGGQGAVCWEGGCDFSE</sequence>
<dbReference type="GeneTree" id="ENSGT00960000191436"/>
<organism evidence="2">
    <name type="scientific">Balaenoptera musculus</name>
    <name type="common">Blue whale</name>
    <dbReference type="NCBI Taxonomy" id="9771"/>
    <lineage>
        <taxon>Eukaryota</taxon>
        <taxon>Metazoa</taxon>
        <taxon>Chordata</taxon>
        <taxon>Craniata</taxon>
        <taxon>Vertebrata</taxon>
        <taxon>Euteleostomi</taxon>
        <taxon>Mammalia</taxon>
        <taxon>Eutheria</taxon>
        <taxon>Laurasiatheria</taxon>
        <taxon>Artiodactyla</taxon>
        <taxon>Whippomorpha</taxon>
        <taxon>Cetacea</taxon>
        <taxon>Mysticeti</taxon>
        <taxon>Balaenopteridae</taxon>
        <taxon>Balaenoptera</taxon>
    </lineage>
</organism>
<evidence type="ECO:0000313" key="2">
    <source>
        <dbReference type="Ensembl" id="ENSBMSP00010029910.1"/>
    </source>
</evidence>
<proteinExistence type="predicted"/>
<dbReference type="Ensembl" id="ENSBMST00010032926.1">
    <property type="protein sequence ID" value="ENSBMSP00010029910.1"/>
    <property type="gene ID" value="ENSBMSG00010021689.1"/>
</dbReference>
<reference evidence="2" key="1">
    <citation type="submission" date="2023-09" db="UniProtKB">
        <authorList>
            <consortium name="Ensembl"/>
        </authorList>
    </citation>
    <scope>IDENTIFICATION</scope>
</reference>
<evidence type="ECO:0000256" key="1">
    <source>
        <dbReference type="SAM" id="Phobius"/>
    </source>
</evidence>